<gene>
    <name evidence="3" type="ORF">I2H36_03540</name>
</gene>
<evidence type="ECO:0000313" key="3">
    <source>
        <dbReference type="EMBL" id="MBF9195097.1"/>
    </source>
</evidence>
<dbReference type="PANTHER" id="PTHR34580">
    <property type="match status" value="1"/>
</dbReference>
<dbReference type="Pfam" id="PF08279">
    <property type="entry name" value="HTH_11"/>
    <property type="match status" value="1"/>
</dbReference>
<dbReference type="Proteomes" id="UP000611708">
    <property type="component" value="Unassembled WGS sequence"/>
</dbReference>
<dbReference type="InterPro" id="IPR013196">
    <property type="entry name" value="HTH_11"/>
</dbReference>
<accession>A0ABS0HNN8</accession>
<proteinExistence type="predicted"/>
<protein>
    <submittedName>
        <fullName evidence="3">YafY family transcriptional regulator</fullName>
    </submittedName>
</protein>
<comment type="caution">
    <text evidence="3">The sequence shown here is derived from an EMBL/GenBank/DDBJ whole genome shotgun (WGS) entry which is preliminary data.</text>
</comment>
<name>A0ABS0HNN8_9HYPH</name>
<evidence type="ECO:0000259" key="1">
    <source>
        <dbReference type="Pfam" id="PF08279"/>
    </source>
</evidence>
<feature type="domain" description="WYL" evidence="2">
    <location>
        <begin position="138"/>
        <end position="203"/>
    </location>
</feature>
<dbReference type="RefSeq" id="WP_196262463.1">
    <property type="nucleotide sequence ID" value="NZ_JADQDN010000001.1"/>
</dbReference>
<dbReference type="Gene3D" id="1.10.10.10">
    <property type="entry name" value="Winged helix-like DNA-binding domain superfamily/Winged helix DNA-binding domain"/>
    <property type="match status" value="1"/>
</dbReference>
<dbReference type="EMBL" id="JADQDN010000001">
    <property type="protein sequence ID" value="MBF9195097.1"/>
    <property type="molecule type" value="Genomic_DNA"/>
</dbReference>
<feature type="domain" description="Helix-turn-helix type 11" evidence="1">
    <location>
        <begin position="6"/>
        <end position="60"/>
    </location>
</feature>
<reference evidence="3 4" key="1">
    <citation type="submission" date="2020-11" db="EMBL/GenBank/DDBJ databases">
        <authorList>
            <person name="Kim M.K."/>
        </authorList>
    </citation>
    <scope>NUCLEOTIDE SEQUENCE [LARGE SCALE GENOMIC DNA]</scope>
    <source>
        <strain evidence="3 4">BT290</strain>
    </source>
</reference>
<organism evidence="3 4">
    <name type="scientific">Microvirga terrestris</name>
    <dbReference type="NCBI Taxonomy" id="2791024"/>
    <lineage>
        <taxon>Bacteria</taxon>
        <taxon>Pseudomonadati</taxon>
        <taxon>Pseudomonadota</taxon>
        <taxon>Alphaproteobacteria</taxon>
        <taxon>Hyphomicrobiales</taxon>
        <taxon>Methylobacteriaceae</taxon>
        <taxon>Microvirga</taxon>
    </lineage>
</organism>
<dbReference type="PROSITE" id="PS52050">
    <property type="entry name" value="WYL"/>
    <property type="match status" value="1"/>
</dbReference>
<keyword evidence="4" id="KW-1185">Reference proteome</keyword>
<dbReference type="PANTHER" id="PTHR34580:SF3">
    <property type="entry name" value="PROTEIN PAFB"/>
    <property type="match status" value="1"/>
</dbReference>
<evidence type="ECO:0000259" key="2">
    <source>
        <dbReference type="Pfam" id="PF13280"/>
    </source>
</evidence>
<evidence type="ECO:0000313" key="4">
    <source>
        <dbReference type="Proteomes" id="UP000611708"/>
    </source>
</evidence>
<dbReference type="Pfam" id="PF13280">
    <property type="entry name" value="WYL"/>
    <property type="match status" value="1"/>
</dbReference>
<dbReference type="InterPro" id="IPR036388">
    <property type="entry name" value="WH-like_DNA-bd_sf"/>
</dbReference>
<sequence>MSRAARLLDLIQILRRHRQPVSGRALADELGISIRTLYRDIGTLQSQGAPIDGEPGLGYILRPGFTLPPLMFSEEEIEALVLGSRWVAQRGDERLGAAARNALARIAAVLPDALRREAEASSLLVGPGEAIPAGDVELPAIRQAIRFERKLEVAYRDGHAAETRRIIWPFAIGFFDRARVVVAWCELRQSFRAFRTDRIVALTPTDIRYPRRRQVLIKEWRELEAIAPQ</sequence>
<dbReference type="InterPro" id="IPR026881">
    <property type="entry name" value="WYL_dom"/>
</dbReference>
<dbReference type="InterPro" id="IPR051534">
    <property type="entry name" value="CBASS_pafABC_assoc_protein"/>
</dbReference>
<dbReference type="SUPFAM" id="SSF46785">
    <property type="entry name" value="Winged helix' DNA-binding domain"/>
    <property type="match status" value="1"/>
</dbReference>
<dbReference type="InterPro" id="IPR036390">
    <property type="entry name" value="WH_DNA-bd_sf"/>
</dbReference>